<organism evidence="1 2">
    <name type="scientific">Sunxiuqinia dokdonensis</name>
    <dbReference type="NCBI Taxonomy" id="1409788"/>
    <lineage>
        <taxon>Bacteria</taxon>
        <taxon>Pseudomonadati</taxon>
        <taxon>Bacteroidota</taxon>
        <taxon>Bacteroidia</taxon>
        <taxon>Marinilabiliales</taxon>
        <taxon>Prolixibacteraceae</taxon>
        <taxon>Sunxiuqinia</taxon>
    </lineage>
</organism>
<comment type="caution">
    <text evidence="1">The sequence shown here is derived from an EMBL/GenBank/DDBJ whole genome shotgun (WGS) entry which is preliminary data.</text>
</comment>
<name>A0A0L8V7S4_9BACT</name>
<dbReference type="AlphaFoldDB" id="A0A0L8V7S4"/>
<evidence type="ECO:0000313" key="1">
    <source>
        <dbReference type="EMBL" id="KOH44232.1"/>
    </source>
</evidence>
<accession>A0A0L8V7S4</accession>
<sequence>MPPGRLQKKEKPFILIDRLLLGYCNRISAYVGSIEFAVVEFQLFSRK</sequence>
<proteinExistence type="predicted"/>
<gene>
    <name evidence="1" type="ORF">NC99_29530</name>
</gene>
<dbReference type="Proteomes" id="UP000036958">
    <property type="component" value="Unassembled WGS sequence"/>
</dbReference>
<protein>
    <submittedName>
        <fullName evidence="1">Uncharacterized protein</fullName>
    </submittedName>
</protein>
<evidence type="ECO:0000313" key="2">
    <source>
        <dbReference type="Proteomes" id="UP000036958"/>
    </source>
</evidence>
<dbReference type="EMBL" id="LGIA01000168">
    <property type="protein sequence ID" value="KOH44232.1"/>
    <property type="molecule type" value="Genomic_DNA"/>
</dbReference>
<keyword evidence="2" id="KW-1185">Reference proteome</keyword>
<reference evidence="2" key="1">
    <citation type="submission" date="2015-07" db="EMBL/GenBank/DDBJ databases">
        <title>Genome sequencing of Sunxiuqinia dokdonensis strain SK.</title>
        <authorList>
            <person name="Ahn S."/>
            <person name="Kim B.-C."/>
        </authorList>
    </citation>
    <scope>NUCLEOTIDE SEQUENCE [LARGE SCALE GENOMIC DNA]</scope>
    <source>
        <strain evidence="2">SK</strain>
    </source>
</reference>
<dbReference type="STRING" id="1409788.NC99_29530"/>